<dbReference type="Proteomes" id="UP000823775">
    <property type="component" value="Unassembled WGS sequence"/>
</dbReference>
<name>A0ABS8VH80_DATST</name>
<organism evidence="1 2">
    <name type="scientific">Datura stramonium</name>
    <name type="common">Jimsonweed</name>
    <name type="synonym">Common thornapple</name>
    <dbReference type="NCBI Taxonomy" id="4076"/>
    <lineage>
        <taxon>Eukaryota</taxon>
        <taxon>Viridiplantae</taxon>
        <taxon>Streptophyta</taxon>
        <taxon>Embryophyta</taxon>
        <taxon>Tracheophyta</taxon>
        <taxon>Spermatophyta</taxon>
        <taxon>Magnoliopsida</taxon>
        <taxon>eudicotyledons</taxon>
        <taxon>Gunneridae</taxon>
        <taxon>Pentapetalae</taxon>
        <taxon>asterids</taxon>
        <taxon>lamiids</taxon>
        <taxon>Solanales</taxon>
        <taxon>Solanaceae</taxon>
        <taxon>Solanoideae</taxon>
        <taxon>Datureae</taxon>
        <taxon>Datura</taxon>
    </lineage>
</organism>
<feature type="non-terminal residue" evidence="1">
    <location>
        <position position="77"/>
    </location>
</feature>
<protein>
    <submittedName>
        <fullName evidence="1">Uncharacterized protein</fullName>
    </submittedName>
</protein>
<proteinExistence type="predicted"/>
<comment type="caution">
    <text evidence="1">The sequence shown here is derived from an EMBL/GenBank/DDBJ whole genome shotgun (WGS) entry which is preliminary data.</text>
</comment>
<reference evidence="1 2" key="1">
    <citation type="journal article" date="2021" name="BMC Genomics">
        <title>Datura genome reveals duplications of psychoactive alkaloid biosynthetic genes and high mutation rate following tissue culture.</title>
        <authorList>
            <person name="Rajewski A."/>
            <person name="Carter-House D."/>
            <person name="Stajich J."/>
            <person name="Litt A."/>
        </authorList>
    </citation>
    <scope>NUCLEOTIDE SEQUENCE [LARGE SCALE GENOMIC DNA]</scope>
    <source>
        <strain evidence="1">AR-01</strain>
    </source>
</reference>
<sequence length="77" mass="8637">FWGVTVAPAIVGFKILVKVVEPYRLTGFNTQTEAKYALEHWIDKGFLALGFPAIKDRVHELGLGFIFAEPEECNLTL</sequence>
<evidence type="ECO:0000313" key="2">
    <source>
        <dbReference type="Proteomes" id="UP000823775"/>
    </source>
</evidence>
<gene>
    <name evidence="1" type="ORF">HAX54_034495</name>
</gene>
<dbReference type="EMBL" id="JACEIK010004454">
    <property type="protein sequence ID" value="MCD9645503.1"/>
    <property type="molecule type" value="Genomic_DNA"/>
</dbReference>
<keyword evidence="2" id="KW-1185">Reference proteome</keyword>
<accession>A0ABS8VH80</accession>
<feature type="non-terminal residue" evidence="1">
    <location>
        <position position="1"/>
    </location>
</feature>
<evidence type="ECO:0000313" key="1">
    <source>
        <dbReference type="EMBL" id="MCD9645503.1"/>
    </source>
</evidence>